<proteinExistence type="predicted"/>
<protein>
    <submittedName>
        <fullName evidence="1">Uncharacterized protein</fullName>
    </submittedName>
</protein>
<comment type="caution">
    <text evidence="1">The sequence shown here is derived from an EMBL/GenBank/DDBJ whole genome shotgun (WGS) entry which is preliminary data.</text>
</comment>
<dbReference type="EMBL" id="ALYM01000008">
    <property type="protein sequence ID" value="EMG24674.1"/>
    <property type="molecule type" value="Genomic_DNA"/>
</dbReference>
<evidence type="ECO:0000313" key="2">
    <source>
        <dbReference type="Proteomes" id="UP000011769"/>
    </source>
</evidence>
<evidence type="ECO:0000313" key="1">
    <source>
        <dbReference type="EMBL" id="EMG24674.1"/>
    </source>
</evidence>
<name>A0ABN0IPC4_9STRE</name>
<sequence>MNNKQYHEKVKVDLQCPFCGHCKIIKLLPFRKAVKCPSCGQKVFLEYAGRFKGELDKHGNFFHAYEPFKLDNINDDFRGVFK</sequence>
<dbReference type="RefSeq" id="WP_003108698.1">
    <property type="nucleotide sequence ID" value="NZ_ALYM01000008.1"/>
</dbReference>
<gene>
    <name evidence="1" type="ORF">SPJ1_1933</name>
</gene>
<dbReference type="Proteomes" id="UP000011769">
    <property type="component" value="Unassembled WGS sequence"/>
</dbReference>
<keyword evidence="2" id="KW-1185">Reference proteome</keyword>
<accession>A0ABN0IPC4</accession>
<organism evidence="1 2">
    <name type="scientific">Streptococcus parauberis KRS-02083</name>
    <dbReference type="NCBI Taxonomy" id="1207545"/>
    <lineage>
        <taxon>Bacteria</taxon>
        <taxon>Bacillati</taxon>
        <taxon>Bacillota</taxon>
        <taxon>Bacilli</taxon>
        <taxon>Lactobacillales</taxon>
        <taxon>Streptococcaceae</taxon>
        <taxon>Streptococcus</taxon>
    </lineage>
</organism>
<reference evidence="1 2" key="1">
    <citation type="journal article" date="2013" name="PLoS ONE">
        <title>Comparative Genomic Characterization of Three Streptococcus parauberis Strains in Fish Pathogen, as Assessed by Wide-Genome Analyses.</title>
        <authorList>
            <person name="Nho S.W."/>
            <person name="Hikima J."/>
            <person name="Park S.B."/>
            <person name="Jang H.B."/>
            <person name="Cha I.S."/>
            <person name="Yasuike M."/>
            <person name="Nakamura Y."/>
            <person name="Fujiwara A."/>
            <person name="Sano M."/>
            <person name="Kanai K."/>
            <person name="Kondo H."/>
            <person name="Hirono I."/>
            <person name="Takeyama H."/>
            <person name="Aoki T."/>
            <person name="Jung T.S."/>
        </authorList>
    </citation>
    <scope>NUCLEOTIDE SEQUENCE [LARGE SCALE GENOMIC DNA]</scope>
    <source>
        <strain evidence="1 2">KRS-02083</strain>
    </source>
</reference>